<dbReference type="Pfam" id="PF00106">
    <property type="entry name" value="adh_short"/>
    <property type="match status" value="1"/>
</dbReference>
<protein>
    <submittedName>
        <fullName evidence="5">NAD(P)-dependent dehydrogenase (Short-subunit alcohol dehydrogenase family)</fullName>
    </submittedName>
</protein>
<dbReference type="InterPro" id="IPR002347">
    <property type="entry name" value="SDR_fam"/>
</dbReference>
<dbReference type="PRINTS" id="PR00081">
    <property type="entry name" value="GDHRDH"/>
</dbReference>
<dbReference type="PANTHER" id="PTHR43658:SF8">
    <property type="entry name" value="17-BETA-HYDROXYSTEROID DEHYDROGENASE 14-RELATED"/>
    <property type="match status" value="1"/>
</dbReference>
<feature type="domain" description="Ketoreductase" evidence="4">
    <location>
        <begin position="6"/>
        <end position="205"/>
    </location>
</feature>
<dbReference type="InterPro" id="IPR020904">
    <property type="entry name" value="Sc_DH/Rdtase_CS"/>
</dbReference>
<organism evidence="5 6">
    <name type="scientific">Pseudarthrobacter oxydans</name>
    <name type="common">Arthrobacter oxydans</name>
    <dbReference type="NCBI Taxonomy" id="1671"/>
    <lineage>
        <taxon>Bacteria</taxon>
        <taxon>Bacillati</taxon>
        <taxon>Actinomycetota</taxon>
        <taxon>Actinomycetes</taxon>
        <taxon>Micrococcales</taxon>
        <taxon>Micrococcaceae</taxon>
        <taxon>Pseudarthrobacter</taxon>
    </lineage>
</organism>
<dbReference type="PRINTS" id="PR00080">
    <property type="entry name" value="SDRFAMILY"/>
</dbReference>
<dbReference type="GO" id="GO:0016491">
    <property type="term" value="F:oxidoreductase activity"/>
    <property type="evidence" value="ECO:0007669"/>
    <property type="project" value="UniProtKB-KW"/>
</dbReference>
<name>A0AAW8N9C0_PSEOX</name>
<reference evidence="5" key="1">
    <citation type="submission" date="2023-07" db="EMBL/GenBank/DDBJ databases">
        <title>Sorghum-associated microbial communities from plants grown in Nebraska, USA.</title>
        <authorList>
            <person name="Schachtman D."/>
        </authorList>
    </citation>
    <scope>NUCLEOTIDE SEQUENCE</scope>
    <source>
        <strain evidence="5">BE261</strain>
    </source>
</reference>
<dbReference type="PROSITE" id="PS00061">
    <property type="entry name" value="ADH_SHORT"/>
    <property type="match status" value="1"/>
</dbReference>
<proteinExistence type="inferred from homology"/>
<evidence type="ECO:0000313" key="5">
    <source>
        <dbReference type="EMBL" id="MDR7164086.1"/>
    </source>
</evidence>
<dbReference type="SUPFAM" id="SSF51735">
    <property type="entry name" value="NAD(P)-binding Rossmann-fold domains"/>
    <property type="match status" value="1"/>
</dbReference>
<dbReference type="GeneID" id="97422476"/>
<evidence type="ECO:0000259" key="4">
    <source>
        <dbReference type="SMART" id="SM00822"/>
    </source>
</evidence>
<evidence type="ECO:0000256" key="1">
    <source>
        <dbReference type="ARBA" id="ARBA00006484"/>
    </source>
</evidence>
<accession>A0AAW8N9C0</accession>
<dbReference type="EMBL" id="JAVDWN010000006">
    <property type="protein sequence ID" value="MDR7164086.1"/>
    <property type="molecule type" value="Genomic_DNA"/>
</dbReference>
<dbReference type="FunFam" id="3.40.50.720:FF:000215">
    <property type="entry name" value="3-hydroxyacyl-CoA dehydrogenase type-2"/>
    <property type="match status" value="1"/>
</dbReference>
<dbReference type="Gene3D" id="3.40.50.720">
    <property type="entry name" value="NAD(P)-binding Rossmann-like Domain"/>
    <property type="match status" value="1"/>
</dbReference>
<evidence type="ECO:0000313" key="6">
    <source>
        <dbReference type="Proteomes" id="UP001262032"/>
    </source>
</evidence>
<dbReference type="InterPro" id="IPR057326">
    <property type="entry name" value="KR_dom"/>
</dbReference>
<evidence type="ECO:0000256" key="2">
    <source>
        <dbReference type="ARBA" id="ARBA00023002"/>
    </source>
</evidence>
<comment type="similarity">
    <text evidence="1 3">Belongs to the short-chain dehydrogenases/reductases (SDR) family.</text>
</comment>
<evidence type="ECO:0000256" key="3">
    <source>
        <dbReference type="RuleBase" id="RU000363"/>
    </source>
</evidence>
<dbReference type="PANTHER" id="PTHR43658">
    <property type="entry name" value="SHORT-CHAIN DEHYDROGENASE/REDUCTASE"/>
    <property type="match status" value="1"/>
</dbReference>
<dbReference type="Proteomes" id="UP001262032">
    <property type="component" value="Unassembled WGS sequence"/>
</dbReference>
<dbReference type="InterPro" id="IPR036291">
    <property type="entry name" value="NAD(P)-bd_dom_sf"/>
</dbReference>
<keyword evidence="2" id="KW-0560">Oxidoreductase</keyword>
<sequence>MDVKGAVALVTGGASGLGAATARRLFRDGASVVVVDLPSSGGAALAEELNASGTQGRSAVFSPADVTNEAEVQAAVDTAASLGPLRIVVNCAGIATPGKVLGRDGVLPLEAFNRVIQVNLVGTFNVLRLAAAAMVATRPAVTELGGPERGVIINTASVAAFEGQIGQPAYAASKGAVAAMTLPVARELARSLVRVVTIAPGIFETPMMAGLPQEAQDSLGAQVPHPSRLGRPGEYAALVAHIVENAMLNGETIRLDGAIRMGPK</sequence>
<gene>
    <name evidence="5" type="ORF">J2X12_002105</name>
</gene>
<dbReference type="SMART" id="SM00822">
    <property type="entry name" value="PKS_KR"/>
    <property type="match status" value="1"/>
</dbReference>
<dbReference type="RefSeq" id="WP_310111607.1">
    <property type="nucleotide sequence ID" value="NZ_CAXURQ020000001.1"/>
</dbReference>
<dbReference type="AlphaFoldDB" id="A0AAW8N9C0"/>
<comment type="caution">
    <text evidence="5">The sequence shown here is derived from an EMBL/GenBank/DDBJ whole genome shotgun (WGS) entry which is preliminary data.</text>
</comment>